<evidence type="ECO:0000313" key="2">
    <source>
        <dbReference type="EMBL" id="KAK9840718.1"/>
    </source>
</evidence>
<sequence length="587" mass="64049">MQQGVGLNSIPSPSVRPPGAACGVGNPPKAVSPSSTQEHHTADIGCDPLTDFGNPFRLASTQQLGQSVGEGSEEDAQQPTLRTCSSEEVLLLNSPEQPSHYLAELLSGPRTRLQSPSSSAKELDSLGDLRMSECTSWGLQEQSLADNWPDCCFREEELSAGCCSQPRRDSHQPEIIAIGSPGTSQSSIMQEVLAPEMRQLQVHKQQLEGLQADLQFLHIAGMMQTAQEQKLAALADHLLRLRASGASPKLRKRLIVQTLSEFDEIRRPALHASKQEMFIPSSQLEELSRCQGFSMEAAVNSVLSGSFNATISISVGPLAGQHAVSEALTAPIQQYIVTQQSYLSALGKCVAEARGQCNSAAGRHAARMMTEVIALSLCTMHARKRRLTWFQHVNLQTLRAGKIDLRGWLRVAEAAGITQEQRQQLIQLRDEYIIRTEEALAHRMQLWQNMSKCLAGLSKGTLDAGSRSQSCSQDELAVVDALKLNLELHLNIYAHMMRAWTMVILTPYQMGVICTEAVSLTGPFTQDCPGMYLLEALAVNAGQPTTREVLSRVGNAPVLATFAAQVYQNSNSWQTMRAAAAVDPRMN</sequence>
<protein>
    <submittedName>
        <fullName evidence="2">Uncharacterized protein</fullName>
    </submittedName>
</protein>
<dbReference type="EMBL" id="JALJOV010001797">
    <property type="protein sequence ID" value="KAK9840718.1"/>
    <property type="molecule type" value="Genomic_DNA"/>
</dbReference>
<reference evidence="2 3" key="1">
    <citation type="journal article" date="2024" name="Nat. Commun.">
        <title>Phylogenomics reveals the evolutionary origins of lichenization in chlorophyte algae.</title>
        <authorList>
            <person name="Puginier C."/>
            <person name="Libourel C."/>
            <person name="Otte J."/>
            <person name="Skaloud P."/>
            <person name="Haon M."/>
            <person name="Grisel S."/>
            <person name="Petersen M."/>
            <person name="Berrin J.G."/>
            <person name="Delaux P.M."/>
            <person name="Dal Grande F."/>
            <person name="Keller J."/>
        </authorList>
    </citation>
    <scope>NUCLEOTIDE SEQUENCE [LARGE SCALE GENOMIC DNA]</scope>
    <source>
        <strain evidence="2 3">SAG 2523</strain>
    </source>
</reference>
<feature type="compositionally biased region" description="Polar residues" evidence="1">
    <location>
        <begin position="1"/>
        <end position="12"/>
    </location>
</feature>
<evidence type="ECO:0000256" key="1">
    <source>
        <dbReference type="SAM" id="MobiDB-lite"/>
    </source>
</evidence>
<gene>
    <name evidence="2" type="ORF">WJX84_001013</name>
</gene>
<accession>A0AAW1S4Z2</accession>
<dbReference type="AlphaFoldDB" id="A0AAW1S4Z2"/>
<keyword evidence="3" id="KW-1185">Reference proteome</keyword>
<comment type="caution">
    <text evidence="2">The sequence shown here is derived from an EMBL/GenBank/DDBJ whole genome shotgun (WGS) entry which is preliminary data.</text>
</comment>
<proteinExistence type="predicted"/>
<evidence type="ECO:0000313" key="3">
    <source>
        <dbReference type="Proteomes" id="UP001485043"/>
    </source>
</evidence>
<dbReference type="Proteomes" id="UP001485043">
    <property type="component" value="Unassembled WGS sequence"/>
</dbReference>
<organism evidence="2 3">
    <name type="scientific">Apatococcus fuscideae</name>
    <dbReference type="NCBI Taxonomy" id="2026836"/>
    <lineage>
        <taxon>Eukaryota</taxon>
        <taxon>Viridiplantae</taxon>
        <taxon>Chlorophyta</taxon>
        <taxon>core chlorophytes</taxon>
        <taxon>Trebouxiophyceae</taxon>
        <taxon>Chlorellales</taxon>
        <taxon>Chlorellaceae</taxon>
        <taxon>Apatococcus</taxon>
    </lineage>
</organism>
<feature type="region of interest" description="Disordered" evidence="1">
    <location>
        <begin position="1"/>
        <end position="83"/>
    </location>
</feature>
<name>A0AAW1S4Z2_9CHLO</name>